<gene>
    <name evidence="2" type="ORF">F5X68DRAFT_253217</name>
</gene>
<name>A0A9P9AC92_9PEZI</name>
<feature type="region of interest" description="Disordered" evidence="1">
    <location>
        <begin position="37"/>
        <end position="114"/>
    </location>
</feature>
<feature type="region of interest" description="Disordered" evidence="1">
    <location>
        <begin position="221"/>
        <end position="242"/>
    </location>
</feature>
<dbReference type="AlphaFoldDB" id="A0A9P9AC92"/>
<keyword evidence="3" id="KW-1185">Reference proteome</keyword>
<evidence type="ECO:0000256" key="1">
    <source>
        <dbReference type="SAM" id="MobiDB-lite"/>
    </source>
</evidence>
<feature type="compositionally biased region" description="Low complexity" evidence="1">
    <location>
        <begin position="472"/>
        <end position="487"/>
    </location>
</feature>
<proteinExistence type="predicted"/>
<feature type="compositionally biased region" description="Acidic residues" evidence="1">
    <location>
        <begin position="614"/>
        <end position="623"/>
    </location>
</feature>
<feature type="compositionally biased region" description="Basic residues" evidence="1">
    <location>
        <begin position="371"/>
        <end position="381"/>
    </location>
</feature>
<evidence type="ECO:0000313" key="2">
    <source>
        <dbReference type="EMBL" id="KAH6690310.1"/>
    </source>
</evidence>
<protein>
    <submittedName>
        <fullName evidence="2">Uncharacterized protein</fullName>
    </submittedName>
</protein>
<feature type="compositionally biased region" description="Low complexity" evidence="1">
    <location>
        <begin position="450"/>
        <end position="464"/>
    </location>
</feature>
<dbReference type="EMBL" id="JAGSXJ010000006">
    <property type="protein sequence ID" value="KAH6690310.1"/>
    <property type="molecule type" value="Genomic_DNA"/>
</dbReference>
<dbReference type="Proteomes" id="UP000770015">
    <property type="component" value="Unassembled WGS sequence"/>
</dbReference>
<sequence>MSDNPLAHLFVPPAPNEQDIRYRIRGPHVSRVLFPGAPTSNLAESPAVPQPATVQQPRRTERVARRASCPNMAMNADDSDEDTVIAGDENTSTASDESTTTASDESTVTASDEEAHITLPRRMAEISLGDLESYDLPENTMFHSYPSGLPVPVLGYHGYTSVAEPGTLSEVVDNMDYGTIDTPTRPPKRKAVRFAVDDHQLDDNRMMGEASSMAQALEVNEEPKADEYQQADDYTTGSMPGDLWDTTAADFWGSPVEDPWANVVEDPYVDAHYDMMHGEDTGDNDSQRTISDKKNESPAVEPAKDTSNEPEPSATATQSSASVTPSAAKASVNSQEEQQDVNGETDNDDSFHTALSYQEPQKSAPVPSLRRMAKARKARSAKKVDADEDFPIDKYSRIGSSKGGLFAVDKIASYNRDYADARSAAYNLRVHLASTNNTFGNAANAAEASRAAAARPQGQAAPGSTSASFTLAAPRSPAAPGYSPSAAGTMDAGPPIFGARHPGIIPAWATGNPASPGDPFVDAGSTPGRGRMAPSPSAGRGSAKRSHNEMAGTTSMAGRDAARERELGQAPSGFVVGGPARAPFQGNNAGSQRRRQGLSDSPYGVRKMAKRDGQEDEEMDMGE</sequence>
<organism evidence="2 3">
    <name type="scientific">Plectosphaerella plurivora</name>
    <dbReference type="NCBI Taxonomy" id="936078"/>
    <lineage>
        <taxon>Eukaryota</taxon>
        <taxon>Fungi</taxon>
        <taxon>Dikarya</taxon>
        <taxon>Ascomycota</taxon>
        <taxon>Pezizomycotina</taxon>
        <taxon>Sordariomycetes</taxon>
        <taxon>Hypocreomycetidae</taxon>
        <taxon>Glomerellales</taxon>
        <taxon>Plectosphaerellaceae</taxon>
        <taxon>Plectosphaerella</taxon>
    </lineage>
</organism>
<feature type="compositionally biased region" description="Low complexity" evidence="1">
    <location>
        <begin position="46"/>
        <end position="57"/>
    </location>
</feature>
<feature type="region of interest" description="Disordered" evidence="1">
    <location>
        <begin position="274"/>
        <end position="385"/>
    </location>
</feature>
<reference evidence="2" key="1">
    <citation type="journal article" date="2021" name="Nat. Commun.">
        <title>Genetic determinants of endophytism in the Arabidopsis root mycobiome.</title>
        <authorList>
            <person name="Mesny F."/>
            <person name="Miyauchi S."/>
            <person name="Thiergart T."/>
            <person name="Pickel B."/>
            <person name="Atanasova L."/>
            <person name="Karlsson M."/>
            <person name="Huettel B."/>
            <person name="Barry K.W."/>
            <person name="Haridas S."/>
            <person name="Chen C."/>
            <person name="Bauer D."/>
            <person name="Andreopoulos W."/>
            <person name="Pangilinan J."/>
            <person name="LaButti K."/>
            <person name="Riley R."/>
            <person name="Lipzen A."/>
            <person name="Clum A."/>
            <person name="Drula E."/>
            <person name="Henrissat B."/>
            <person name="Kohler A."/>
            <person name="Grigoriev I.V."/>
            <person name="Martin F.M."/>
            <person name="Hacquard S."/>
        </authorList>
    </citation>
    <scope>NUCLEOTIDE SEQUENCE</scope>
    <source>
        <strain evidence="2">MPI-SDFR-AT-0117</strain>
    </source>
</reference>
<evidence type="ECO:0000313" key="3">
    <source>
        <dbReference type="Proteomes" id="UP000770015"/>
    </source>
</evidence>
<feature type="region of interest" description="Disordered" evidence="1">
    <location>
        <begin position="450"/>
        <end position="487"/>
    </location>
</feature>
<feature type="compositionally biased region" description="Low complexity" evidence="1">
    <location>
        <begin position="91"/>
        <end position="110"/>
    </location>
</feature>
<feature type="region of interest" description="Disordered" evidence="1">
    <location>
        <begin position="509"/>
        <end position="623"/>
    </location>
</feature>
<feature type="compositionally biased region" description="Basic and acidic residues" evidence="1">
    <location>
        <begin position="290"/>
        <end position="307"/>
    </location>
</feature>
<feature type="compositionally biased region" description="Low complexity" evidence="1">
    <location>
        <begin position="310"/>
        <end position="328"/>
    </location>
</feature>
<accession>A0A9P9AC92</accession>
<comment type="caution">
    <text evidence="2">The sequence shown here is derived from an EMBL/GenBank/DDBJ whole genome shotgun (WGS) entry which is preliminary data.</text>
</comment>
<feature type="compositionally biased region" description="Acidic residues" evidence="1">
    <location>
        <begin position="337"/>
        <end position="348"/>
    </location>
</feature>
<dbReference type="OrthoDB" id="10680619at2759"/>